<dbReference type="AlphaFoldDB" id="A0A495A3Y4"/>
<dbReference type="Gene3D" id="3.40.50.12580">
    <property type="match status" value="1"/>
</dbReference>
<dbReference type="GO" id="GO:0047355">
    <property type="term" value="F:CDP-glycerol glycerophosphotransferase activity"/>
    <property type="evidence" value="ECO:0007669"/>
    <property type="project" value="InterPro"/>
</dbReference>
<dbReference type="RefSeq" id="WP_121203878.1">
    <property type="nucleotide sequence ID" value="NZ_RBZP01000004.1"/>
</dbReference>
<dbReference type="InterPro" id="IPR007554">
    <property type="entry name" value="Glycerophosphate_synth"/>
</dbReference>
<accession>A0A495A3Y4</accession>
<dbReference type="SUPFAM" id="SSF53756">
    <property type="entry name" value="UDP-Glycosyltransferase/glycogen phosphorylase"/>
    <property type="match status" value="1"/>
</dbReference>
<dbReference type="GO" id="GO:0016020">
    <property type="term" value="C:membrane"/>
    <property type="evidence" value="ECO:0007669"/>
    <property type="project" value="InterPro"/>
</dbReference>
<gene>
    <name evidence="1" type="ORF">D8M06_08020</name>
</gene>
<name>A0A495A3Y4_9BACI</name>
<dbReference type="EMBL" id="RBZP01000004">
    <property type="protein sequence ID" value="RKQ34315.1"/>
    <property type="molecule type" value="Genomic_DNA"/>
</dbReference>
<evidence type="ECO:0000313" key="2">
    <source>
        <dbReference type="Proteomes" id="UP000269301"/>
    </source>
</evidence>
<dbReference type="InterPro" id="IPR043148">
    <property type="entry name" value="TagF_C"/>
</dbReference>
<dbReference type="OrthoDB" id="396512at2"/>
<evidence type="ECO:0000313" key="1">
    <source>
        <dbReference type="EMBL" id="RKQ34315.1"/>
    </source>
</evidence>
<sequence>MKYITKIKEINKDSIIFEKVDNFIVKNVFLTDQEDNEKLSVSFLDTENLLAIELSGELLASSLASLFVNGEELTVVNDFYGLINIDNSKTLIVKAKNKRLQLKLEDSYLDKNQMLDGQSNRIITGTINIGEPTYLNRELIIYVNRYNLPEEFEVCLTNDNHTMEYLNFYYKNESLTIDLDSLTLDKTSEGEWYFCIKSEINSNTLLEYLGSESESNSADGFIKHIKTLVVNNNKYCYGLYINHSKLMYCQLSEDKYFNVAHLSKGENILINEIEFNDNMLSFSLINQPITESTLFRILLVSRKTNEQIERVTTVSDNYIQCSFNSLESGELNNLINGRWDIYGQLISEEGTLYGRMEEYDDVLGKEKIHYQTLNNGEAILIYRTEYNNLSLVKGREHNVFREKNKITTKMTEFQKKKNEGYIFSFEIKSESELKIQSIHLKLRSNDNAKNISIDDFTVANIEENRYGISCRYYVDWTQDFFPLYWDLYVLCKDESKTQGLIKVNKATKDLLSKVNQDYFKNAIKSKDKKMMYPYVTLGKDIAIMMREREGYENHWNKLKEKLAFAIYIFLKPFYFRNKDIWIGFEKFSSTAQDNGYAFFSFVDKNNLHDDFYFVINKNSPDYKRVAKQSSNIIKFMSFKYFLYLFAAKLLVSSETKRHVYNLRVRAGLVARAIDRKKSVFLQHGVTALKKSNVFKKAKGRGNFDLVVATSEMEKEIINQNWKYSNDEIIVTGFARWDKLTDKSKERKKKKIFVMPTWRTWMEDMPKEEFKKSDYYSNYVSLLTSKEINNILIDNNLELVFFLHPKFKQYITEFNIQNNNITIREFLDIKVNEEIMESSLMISDYSSVTWDMFFLNKPVIFFQFDYEKYDQYEGSYLDMATEIFGDRVMNIDELAKELKNYVENDFSIKPEFQVLREEYFKYIDHDNSKRIFDSIKRMK</sequence>
<comment type="caution">
    <text evidence="1">The sequence shown here is derived from an EMBL/GenBank/DDBJ whole genome shotgun (WGS) entry which is preliminary data.</text>
</comment>
<dbReference type="InterPro" id="IPR051612">
    <property type="entry name" value="Teichoic_Acid_Biosynth"/>
</dbReference>
<proteinExistence type="predicted"/>
<organism evidence="1 2">
    <name type="scientific">Oceanobacillus halophilus</name>
    <dbReference type="NCBI Taxonomy" id="930130"/>
    <lineage>
        <taxon>Bacteria</taxon>
        <taxon>Bacillati</taxon>
        <taxon>Bacillota</taxon>
        <taxon>Bacilli</taxon>
        <taxon>Bacillales</taxon>
        <taxon>Bacillaceae</taxon>
        <taxon>Oceanobacillus</taxon>
    </lineage>
</organism>
<protein>
    <recommendedName>
        <fullName evidence="3">Teichoic acid biosynthesis protein</fullName>
    </recommendedName>
</protein>
<dbReference type="PANTHER" id="PTHR37316">
    <property type="entry name" value="TEICHOIC ACID GLYCEROL-PHOSPHATE PRIMASE"/>
    <property type="match status" value="1"/>
</dbReference>
<dbReference type="PANTHER" id="PTHR37316:SF3">
    <property type="entry name" value="TEICHOIC ACID GLYCEROL-PHOSPHATE TRANSFERASE"/>
    <property type="match status" value="1"/>
</dbReference>
<dbReference type="Pfam" id="PF04464">
    <property type="entry name" value="Glyphos_transf"/>
    <property type="match status" value="1"/>
</dbReference>
<evidence type="ECO:0008006" key="3">
    <source>
        <dbReference type="Google" id="ProtNLM"/>
    </source>
</evidence>
<dbReference type="Proteomes" id="UP000269301">
    <property type="component" value="Unassembled WGS sequence"/>
</dbReference>
<reference evidence="1 2" key="1">
    <citation type="journal article" date="2016" name="Int. J. Syst. Evol. Microbiol.">
        <title>Oceanobacillus halophilus sp. nov., a novel moderately halophilic bacterium from a hypersaline lake.</title>
        <authorList>
            <person name="Amoozegar M.A."/>
            <person name="Bagheri M."/>
            <person name="Makhdoumi A."/>
            <person name="Nikou M.M."/>
            <person name="Fazeli S.A.S."/>
            <person name="Schumann P."/>
            <person name="Sproer C."/>
            <person name="Sanchez-Porro C."/>
            <person name="Ventosa A."/>
        </authorList>
    </citation>
    <scope>NUCLEOTIDE SEQUENCE [LARGE SCALE GENOMIC DNA]</scope>
    <source>
        <strain evidence="1 2">DSM 23996</strain>
    </source>
</reference>
<keyword evidence="2" id="KW-1185">Reference proteome</keyword>